<dbReference type="OrthoDB" id="265863at2"/>
<dbReference type="GO" id="GO:0006352">
    <property type="term" value="P:DNA-templated transcription initiation"/>
    <property type="evidence" value="ECO:0007669"/>
    <property type="project" value="InterPro"/>
</dbReference>
<dbReference type="RefSeq" id="WP_015750390.1">
    <property type="nucleotide sequence ID" value="NC_013235.1"/>
</dbReference>
<evidence type="ECO:0000256" key="3">
    <source>
        <dbReference type="ARBA" id="ARBA00023082"/>
    </source>
</evidence>
<dbReference type="eggNOG" id="COG1595">
    <property type="taxonomic scope" value="Bacteria"/>
</dbReference>
<protein>
    <submittedName>
        <fullName evidence="8">RNA polymerase, sigma-24 subunit, ECF subfamily</fullName>
    </submittedName>
</protein>
<comment type="similarity">
    <text evidence="1">Belongs to the sigma-70 factor family. ECF subfamily.</text>
</comment>
<keyword evidence="4" id="KW-0238">DNA-binding</keyword>
<dbReference type="GO" id="GO:0003677">
    <property type="term" value="F:DNA binding"/>
    <property type="evidence" value="ECO:0007669"/>
    <property type="project" value="UniProtKB-KW"/>
</dbReference>
<dbReference type="InterPro" id="IPR013324">
    <property type="entry name" value="RNA_pol_sigma_r3/r4-like"/>
</dbReference>
<dbReference type="Gene3D" id="1.10.10.10">
    <property type="entry name" value="Winged helix-like DNA-binding domain superfamily/Winged helix DNA-binding domain"/>
    <property type="match status" value="1"/>
</dbReference>
<reference evidence="9" key="1">
    <citation type="submission" date="2009-09" db="EMBL/GenBank/DDBJ databases">
        <title>The complete genome of Nakamurella multipartita DSM 44233.</title>
        <authorList>
            <consortium name="US DOE Joint Genome Institute (JGI-PGF)"/>
            <person name="Lucas S."/>
            <person name="Copeland A."/>
            <person name="Lapidus A."/>
            <person name="Glavina del Rio T."/>
            <person name="Dalin E."/>
            <person name="Tice H."/>
            <person name="Bruce D."/>
            <person name="Goodwin L."/>
            <person name="Pitluck S."/>
            <person name="Kyrpides N."/>
            <person name="Mavromatis K."/>
            <person name="Ivanova N."/>
            <person name="Ovchinnikova G."/>
            <person name="Sims D."/>
            <person name="Meincke L."/>
            <person name="Brettin T."/>
            <person name="Detter J.C."/>
            <person name="Han C."/>
            <person name="Larimer F."/>
            <person name="Land M."/>
            <person name="Hauser L."/>
            <person name="Markowitz V."/>
            <person name="Cheng J.-F."/>
            <person name="Hugenholtz P."/>
            <person name="Woyke T."/>
            <person name="Wu D."/>
            <person name="Klenk H.-P."/>
            <person name="Eisen J.A."/>
        </authorList>
    </citation>
    <scope>NUCLEOTIDE SEQUENCE [LARGE SCALE GENOMIC DNA]</scope>
    <source>
        <strain evidence="9">ATCC 700099 / DSM 44233 / CIP 104796 / JCM 9543 / NBRC 105858 / Y-104</strain>
    </source>
</reference>
<dbReference type="PANTHER" id="PTHR43133:SF8">
    <property type="entry name" value="RNA POLYMERASE SIGMA FACTOR HI_1459-RELATED"/>
    <property type="match status" value="1"/>
</dbReference>
<evidence type="ECO:0000259" key="7">
    <source>
        <dbReference type="Pfam" id="PF04545"/>
    </source>
</evidence>
<dbReference type="InterPro" id="IPR013325">
    <property type="entry name" value="RNA_pol_sigma_r2"/>
</dbReference>
<dbReference type="SUPFAM" id="SSF88659">
    <property type="entry name" value="Sigma3 and sigma4 domains of RNA polymerase sigma factors"/>
    <property type="match status" value="1"/>
</dbReference>
<dbReference type="Proteomes" id="UP000002218">
    <property type="component" value="Chromosome"/>
</dbReference>
<keyword evidence="5" id="KW-0804">Transcription</keyword>
<dbReference type="Pfam" id="PF04545">
    <property type="entry name" value="Sigma70_r4"/>
    <property type="match status" value="1"/>
</dbReference>
<dbReference type="GO" id="GO:0016987">
    <property type="term" value="F:sigma factor activity"/>
    <property type="evidence" value="ECO:0007669"/>
    <property type="project" value="UniProtKB-KW"/>
</dbReference>
<dbReference type="AlphaFoldDB" id="C8XD96"/>
<dbReference type="Gene3D" id="1.10.1740.10">
    <property type="match status" value="1"/>
</dbReference>
<keyword evidence="9" id="KW-1185">Reference proteome</keyword>
<evidence type="ECO:0000256" key="4">
    <source>
        <dbReference type="ARBA" id="ARBA00023125"/>
    </source>
</evidence>
<keyword evidence="2" id="KW-0805">Transcription regulation</keyword>
<accession>C8XD96</accession>
<evidence type="ECO:0000256" key="5">
    <source>
        <dbReference type="ARBA" id="ARBA00023163"/>
    </source>
</evidence>
<evidence type="ECO:0000313" key="9">
    <source>
        <dbReference type="Proteomes" id="UP000002218"/>
    </source>
</evidence>
<dbReference type="InterPro" id="IPR007627">
    <property type="entry name" value="RNA_pol_sigma70_r2"/>
</dbReference>
<dbReference type="KEGG" id="nml:Namu_5320"/>
<evidence type="ECO:0000256" key="1">
    <source>
        <dbReference type="ARBA" id="ARBA00010641"/>
    </source>
</evidence>
<proteinExistence type="inferred from homology"/>
<dbReference type="EMBL" id="CP001737">
    <property type="protein sequence ID" value="ACV81586.1"/>
    <property type="molecule type" value="Genomic_DNA"/>
</dbReference>
<keyword evidence="3" id="KW-0731">Sigma factor</keyword>
<evidence type="ECO:0000313" key="8">
    <source>
        <dbReference type="EMBL" id="ACV81586.1"/>
    </source>
</evidence>
<feature type="domain" description="RNA polymerase sigma-70 region 2" evidence="6">
    <location>
        <begin position="25"/>
        <end position="89"/>
    </location>
</feature>
<dbReference type="InterPro" id="IPR036388">
    <property type="entry name" value="WH-like_DNA-bd_sf"/>
</dbReference>
<dbReference type="InParanoid" id="C8XD96"/>
<evidence type="ECO:0000256" key="2">
    <source>
        <dbReference type="ARBA" id="ARBA00023015"/>
    </source>
</evidence>
<dbReference type="PANTHER" id="PTHR43133">
    <property type="entry name" value="RNA POLYMERASE ECF-TYPE SIGMA FACTO"/>
    <property type="match status" value="1"/>
</dbReference>
<dbReference type="STRING" id="479431.Namu_5320"/>
<dbReference type="HOGENOM" id="CLU_047691_5_2_11"/>
<sequence>MTETTDMGEVVRAAAQGSQQAWDVLVDRYMPLVISVARGFRLSSKDVEDISQTVWLRLVEHIDSLREPRALPGWIVTTARREAIRVQRSKLQTNPVDPGAGGPLDRDADSVGMDDRLLTAERHRALRGGLRELPVLHRQLIELMVIDPPLSYQEISARLAIPVGSIGPTRKRALAKLRATGPIQSLLGAESERR</sequence>
<dbReference type="InterPro" id="IPR007630">
    <property type="entry name" value="RNA_pol_sigma70_r4"/>
</dbReference>
<organism evidence="8 9">
    <name type="scientific">Nakamurella multipartita (strain ATCC 700099 / DSM 44233 / CIP 104796 / JCM 9543 / NBRC 105858 / Y-104)</name>
    <name type="common">Microsphaera multipartita</name>
    <dbReference type="NCBI Taxonomy" id="479431"/>
    <lineage>
        <taxon>Bacteria</taxon>
        <taxon>Bacillati</taxon>
        <taxon>Actinomycetota</taxon>
        <taxon>Actinomycetes</taxon>
        <taxon>Nakamurellales</taxon>
        <taxon>Nakamurellaceae</taxon>
        <taxon>Nakamurella</taxon>
    </lineage>
</organism>
<dbReference type="InterPro" id="IPR014284">
    <property type="entry name" value="RNA_pol_sigma-70_dom"/>
</dbReference>
<reference evidence="8 9" key="2">
    <citation type="journal article" date="2010" name="Stand. Genomic Sci.">
        <title>Complete genome sequence of Nakamurella multipartita type strain (Y-104).</title>
        <authorList>
            <person name="Tice H."/>
            <person name="Mayilraj S."/>
            <person name="Sims D."/>
            <person name="Lapidus A."/>
            <person name="Nolan M."/>
            <person name="Lucas S."/>
            <person name="Glavina Del Rio T."/>
            <person name="Copeland A."/>
            <person name="Cheng J.F."/>
            <person name="Meincke L."/>
            <person name="Bruce D."/>
            <person name="Goodwin L."/>
            <person name="Pitluck S."/>
            <person name="Ivanova N."/>
            <person name="Mavromatis K."/>
            <person name="Ovchinnikova G."/>
            <person name="Pati A."/>
            <person name="Chen A."/>
            <person name="Palaniappan K."/>
            <person name="Land M."/>
            <person name="Hauser L."/>
            <person name="Chang Y.J."/>
            <person name="Jeffries C.D."/>
            <person name="Detter J.C."/>
            <person name="Brettin T."/>
            <person name="Rohde M."/>
            <person name="Goker M."/>
            <person name="Bristow J."/>
            <person name="Eisen J.A."/>
            <person name="Markowitz V."/>
            <person name="Hugenholtz P."/>
            <person name="Kyrpides N.C."/>
            <person name="Klenk H.P."/>
            <person name="Chen F."/>
        </authorList>
    </citation>
    <scope>NUCLEOTIDE SEQUENCE [LARGE SCALE GENOMIC DNA]</scope>
    <source>
        <strain evidence="9">ATCC 700099 / DSM 44233 / CIP 104796 / JCM 9543 / NBRC 105858 / Y-104</strain>
    </source>
</reference>
<feature type="domain" description="RNA polymerase sigma-70 region 4" evidence="7">
    <location>
        <begin position="130"/>
        <end position="179"/>
    </location>
</feature>
<evidence type="ECO:0000259" key="6">
    <source>
        <dbReference type="Pfam" id="PF04542"/>
    </source>
</evidence>
<dbReference type="Pfam" id="PF04542">
    <property type="entry name" value="Sigma70_r2"/>
    <property type="match status" value="1"/>
</dbReference>
<gene>
    <name evidence="8" type="ordered locus">Namu_5320</name>
</gene>
<dbReference type="NCBIfam" id="TIGR02937">
    <property type="entry name" value="sigma70-ECF"/>
    <property type="match status" value="1"/>
</dbReference>
<name>C8XD96_NAKMY</name>
<dbReference type="InterPro" id="IPR039425">
    <property type="entry name" value="RNA_pol_sigma-70-like"/>
</dbReference>
<dbReference type="SUPFAM" id="SSF88946">
    <property type="entry name" value="Sigma2 domain of RNA polymerase sigma factors"/>
    <property type="match status" value="1"/>
</dbReference>